<evidence type="ECO:0000313" key="14">
    <source>
        <dbReference type="EMBL" id="AZF73862.1"/>
    </source>
</evidence>
<dbReference type="Proteomes" id="UP000076770">
    <property type="component" value="Chromosome i"/>
</dbReference>
<evidence type="ECO:0000313" key="28">
    <source>
        <dbReference type="Proteomes" id="UP000273443"/>
    </source>
</evidence>
<dbReference type="KEGG" id="ssoa:SULA_1921"/>
<evidence type="ECO:0000259" key="8">
    <source>
        <dbReference type="SMART" id="SM00745"/>
    </source>
</evidence>
<evidence type="ECO:0000259" key="7">
    <source>
        <dbReference type="SMART" id="SM00382"/>
    </source>
</evidence>
<dbReference type="EMBL" id="CP033236">
    <property type="protein sequence ID" value="AZF71242.1"/>
    <property type="molecule type" value="Genomic_DNA"/>
</dbReference>
<dbReference type="Proteomes" id="UP000267993">
    <property type="component" value="Chromosome"/>
</dbReference>
<dbReference type="KEGG" id="ssof:SULC_1920"/>
<dbReference type="EMBL" id="CP033238">
    <property type="protein sequence ID" value="AZF76485.1"/>
    <property type="molecule type" value="Genomic_DNA"/>
</dbReference>
<dbReference type="InterPro" id="IPR003959">
    <property type="entry name" value="ATPase_AAA_core"/>
</dbReference>
<evidence type="ECO:0000313" key="20">
    <source>
        <dbReference type="EMBL" id="SAI84499.1"/>
    </source>
</evidence>
<evidence type="ECO:0000256" key="4">
    <source>
        <dbReference type="ARBA" id="ARBA00022840"/>
    </source>
</evidence>
<evidence type="ECO:0000313" key="30">
    <source>
        <dbReference type="Proteomes" id="UP000278715"/>
    </source>
</evidence>
<dbReference type="NCBIfam" id="NF041006">
    <property type="entry name" value="cell_div_CdvC"/>
    <property type="match status" value="1"/>
</dbReference>
<reference evidence="11" key="5">
    <citation type="submission" date="2018-10" db="EMBL/GenBank/DDBJ databases">
        <authorList>
            <person name="McCarthy S."/>
            <person name="Gradnigo J."/>
            <person name="Johnson T."/>
            <person name="Payne S."/>
            <person name="Lipzen A."/>
            <person name="Schackwitz W."/>
            <person name="Martin J."/>
            <person name="Moriyama E."/>
            <person name="Blum P."/>
        </authorList>
    </citation>
    <scope>NUCLEOTIDE SEQUENCE</scope>
    <source>
        <strain evidence="9">SARC-B</strain>
        <strain evidence="10">SARC-C</strain>
        <strain evidence="11">SULA</strain>
    </source>
</reference>
<evidence type="ECO:0000313" key="10">
    <source>
        <dbReference type="EMBL" id="AKA76841.1"/>
    </source>
</evidence>
<dbReference type="EMBL" id="LT549890">
    <property type="protein sequence ID" value="SAI84499.1"/>
    <property type="molecule type" value="Genomic_DNA"/>
</dbReference>
<reference evidence="24" key="3">
    <citation type="submission" date="2016-04" db="EMBL/GenBank/DDBJ databases">
        <authorList>
            <person name="Shah S.A."/>
            <person name="Garrett R.A."/>
        </authorList>
    </citation>
    <scope>NUCLEOTIDE SEQUENCE [LARGE SCALE GENOMIC DNA]</scope>
    <source>
        <strain evidence="24">ATCC 35091 / DSM 1616 / JCM 8930 / NBRC 15331 / P1</strain>
    </source>
</reference>
<dbReference type="InterPro" id="IPR036181">
    <property type="entry name" value="MIT_dom_sf"/>
</dbReference>
<comment type="subcellular location">
    <subcellularLocation>
        <location evidence="1">Cytoplasm</location>
    </subcellularLocation>
</comment>
<dbReference type="Pfam" id="PF04212">
    <property type="entry name" value="MIT"/>
    <property type="match status" value="1"/>
</dbReference>
<keyword evidence="4 6" id="KW-0067">ATP-binding</keyword>
<dbReference type="InterPro" id="IPR003593">
    <property type="entry name" value="AAA+_ATPase"/>
</dbReference>
<dbReference type="Gene3D" id="3.40.50.300">
    <property type="entry name" value="P-loop containing nucleotide triphosphate hydrolases"/>
    <property type="match status" value="1"/>
</dbReference>
<dbReference type="Proteomes" id="UP000269431">
    <property type="component" value="Chromosome"/>
</dbReference>
<dbReference type="Proteomes" id="UP000033085">
    <property type="component" value="Chromosome"/>
</dbReference>
<dbReference type="GO" id="GO:0016887">
    <property type="term" value="F:ATP hydrolysis activity"/>
    <property type="evidence" value="ECO:0007669"/>
    <property type="project" value="InterPro"/>
</dbReference>
<evidence type="ECO:0000313" key="23">
    <source>
        <dbReference type="Proteomes" id="UP000033106"/>
    </source>
</evidence>
<dbReference type="SMART" id="SM00745">
    <property type="entry name" value="MIT"/>
    <property type="match status" value="1"/>
</dbReference>
<sequence>MSAQVMLEDMARKYAILAVKADKEGKVEDAITYYKKAIEVLSQIIVLYPESVARTAYEQMINEYKKRISYLEKVLPASSDGSGDNTSPPEEVVITEKPKVSFKDIVGLDDVKEALREAIIYPTKRPDLFPLGWPRGILLYGPPGCGKTMIAAAVANEIDSIFMQLDAASVMSKWLGEAEKNVANVFKMAREESKKQNKPAIIFIDELDALLGVYSTEVGGEARVRNQFLKEMDGLLDKSENYKVYVIGATNKPWRLDEAFLRRFQKRIYVPLPDYEQRLSLFKYYTSKIKLDTEVSLEELAKLTEGYTASDIRDIVQAAHIKVVKEMFKNNLGEPRTITLQDFKDILKVRMPSVNPELIKAYEAWTEKFKAL</sequence>
<reference evidence="19 32" key="6">
    <citation type="journal article" date="2020" name="Nat. Commun.">
        <title>The structures of two archaeal type IV pili illuminate evolutionary relationships.</title>
        <authorList>
            <person name="Wang F."/>
            <person name="Baquero D.P."/>
            <person name="Su Z."/>
            <person name="Beltran L.C."/>
            <person name="Prangishvili D."/>
            <person name="Krupovic M."/>
            <person name="Egelman E.H."/>
        </authorList>
    </citation>
    <scope>NUCLEOTIDE SEQUENCE [LARGE SCALE GENOMIC DNA]</scope>
    <source>
        <strain evidence="19 32">POZ149</strain>
    </source>
</reference>
<evidence type="ECO:0000256" key="3">
    <source>
        <dbReference type="ARBA" id="ARBA00022741"/>
    </source>
</evidence>
<dbReference type="FunFam" id="1.10.8.60:FF:000313">
    <property type="entry name" value="AAA ATPase, central domain protein"/>
    <property type="match status" value="1"/>
</dbReference>
<evidence type="ECO:0000313" key="32">
    <source>
        <dbReference type="Proteomes" id="UP000594632"/>
    </source>
</evidence>
<accession>A0A0E3MGN1</accession>
<evidence type="ECO:0000313" key="22">
    <source>
        <dbReference type="Proteomes" id="UP000033085"/>
    </source>
</evidence>
<evidence type="ECO:0000313" key="18">
    <source>
        <dbReference type="EMBL" id="AZF84274.1"/>
    </source>
</evidence>
<dbReference type="EMBL" id="CP033235">
    <property type="protein sequence ID" value="AZF68622.1"/>
    <property type="molecule type" value="Genomic_DNA"/>
</dbReference>
<evidence type="ECO:0000313" key="19">
    <source>
        <dbReference type="EMBL" id="QPG51093.1"/>
    </source>
</evidence>
<evidence type="ECO:0000313" key="15">
    <source>
        <dbReference type="EMBL" id="AZF76485.1"/>
    </source>
</evidence>
<dbReference type="SMR" id="A0A0E3MGN1"/>
<comment type="similarity">
    <text evidence="6">Belongs to the AAA ATPase family.</text>
</comment>
<evidence type="ECO:0000313" key="29">
    <source>
        <dbReference type="Proteomes" id="UP000275843"/>
    </source>
</evidence>
<dbReference type="CDD" id="cd02682">
    <property type="entry name" value="MIT_AAA_Arch"/>
    <property type="match status" value="1"/>
</dbReference>
<dbReference type="Proteomes" id="UP000594632">
    <property type="component" value="Chromosome"/>
</dbReference>
<dbReference type="SMART" id="SM00382">
    <property type="entry name" value="AAA"/>
    <property type="match status" value="1"/>
</dbReference>
<evidence type="ECO:0000313" key="12">
    <source>
        <dbReference type="EMBL" id="AZF68622.1"/>
    </source>
</evidence>
<dbReference type="EMBL" id="CP011055">
    <property type="protein sequence ID" value="AKA74143.1"/>
    <property type="molecule type" value="Genomic_DNA"/>
</dbReference>
<dbReference type="Gene3D" id="1.10.8.60">
    <property type="match status" value="1"/>
</dbReference>
<evidence type="ECO:0000256" key="2">
    <source>
        <dbReference type="ARBA" id="ARBA00022490"/>
    </source>
</evidence>
<dbReference type="Pfam" id="PF00004">
    <property type="entry name" value="AAA"/>
    <property type="match status" value="1"/>
</dbReference>
<evidence type="ECO:0000313" key="9">
    <source>
        <dbReference type="EMBL" id="AKA74143.1"/>
    </source>
</evidence>
<dbReference type="Proteomes" id="UP000273194">
    <property type="component" value="Chromosome"/>
</dbReference>
<dbReference type="SUPFAM" id="SSF116846">
    <property type="entry name" value="MIT domain"/>
    <property type="match status" value="1"/>
</dbReference>
<dbReference type="Proteomes" id="UP000033106">
    <property type="component" value="Chromosome"/>
</dbReference>
<dbReference type="PROSITE" id="PS00674">
    <property type="entry name" value="AAA"/>
    <property type="match status" value="1"/>
</dbReference>
<dbReference type="AlphaFoldDB" id="A0A0E3MGN1"/>
<dbReference type="EMBL" id="CP011057">
    <property type="protein sequence ID" value="AKA79534.1"/>
    <property type="molecule type" value="Genomic_DNA"/>
</dbReference>
<dbReference type="Proteomes" id="UP000282269">
    <property type="component" value="Chromosome"/>
</dbReference>
<dbReference type="SUPFAM" id="SSF52540">
    <property type="entry name" value="P-loop containing nucleoside triphosphate hydrolases"/>
    <property type="match status" value="1"/>
</dbReference>
<reference evidence="21 22" key="1">
    <citation type="journal article" date="2015" name="Genome Announc.">
        <title>Complete Genome Sequence of Sulfolobus solfataricus Strain 98/2 and Evolved Derivatives.</title>
        <authorList>
            <person name="McCarthy S."/>
            <person name="Gradnigo J."/>
            <person name="Johnson T."/>
            <person name="Payne S."/>
            <person name="Lipzen A."/>
            <person name="Martin J."/>
            <person name="Schackwitz W."/>
            <person name="Moriyama E."/>
            <person name="Blum P."/>
        </authorList>
    </citation>
    <scope>NUCLEOTIDE SEQUENCE [LARGE SCALE GENOMIC DNA]</scope>
    <source>
        <strain evidence="21">98/2 SULC</strain>
        <strain evidence="9">SARC-B</strain>
        <strain evidence="10">SARC-C</strain>
        <strain evidence="11 23">SULA</strain>
        <strain evidence="22">SULB</strain>
    </source>
</reference>
<dbReference type="GeneID" id="44129839"/>
<dbReference type="InterPro" id="IPR041569">
    <property type="entry name" value="AAA_lid_3"/>
</dbReference>
<protein>
    <submittedName>
        <fullName evidence="11">ATP-binding protein</fullName>
    </submittedName>
    <submittedName>
        <fullName evidence="20">ATPase AAA</fullName>
    </submittedName>
</protein>
<evidence type="ECO:0000313" key="11">
    <source>
        <dbReference type="EMBL" id="AKA79534.1"/>
    </source>
</evidence>
<keyword evidence="5" id="KW-0472">Membrane</keyword>
<gene>
    <name evidence="19" type="ORF">HFC64_15815</name>
    <name evidence="20" type="ORF">SSOP1_0945</name>
    <name evidence="11" type="ORF">SULA_1921</name>
    <name evidence="9" type="ORF">SULB_1922</name>
    <name evidence="10" type="ORF">SULC_1920</name>
    <name evidence="12" type="ORF">SULG_09660</name>
    <name evidence="13" type="ORF">SULH_09660</name>
    <name evidence="14" type="ORF">SULI_09660</name>
    <name evidence="15" type="ORF">SULM_09650</name>
    <name evidence="16" type="ORF">SULN_09650</name>
    <name evidence="17" type="ORF">SULO_09660</name>
    <name evidence="18" type="ORF">SULZ_09585</name>
</gene>
<dbReference type="KEGG" id="ssol:SULB_1922"/>
<evidence type="ECO:0000256" key="1">
    <source>
        <dbReference type="ARBA" id="ARBA00004496"/>
    </source>
</evidence>
<evidence type="ECO:0000256" key="5">
    <source>
        <dbReference type="ARBA" id="ARBA00023136"/>
    </source>
</evidence>
<evidence type="ECO:0000256" key="6">
    <source>
        <dbReference type="RuleBase" id="RU003651"/>
    </source>
</evidence>
<evidence type="ECO:0000313" key="24">
    <source>
        <dbReference type="Proteomes" id="UP000076770"/>
    </source>
</evidence>
<dbReference type="Proteomes" id="UP000275843">
    <property type="component" value="Chromosome"/>
</dbReference>
<dbReference type="InterPro" id="IPR050304">
    <property type="entry name" value="MT-severing_AAA_ATPase"/>
</dbReference>
<organism evidence="11 23">
    <name type="scientific">Saccharolobus solfataricus</name>
    <name type="common">Sulfolobus solfataricus</name>
    <dbReference type="NCBI Taxonomy" id="2287"/>
    <lineage>
        <taxon>Archaea</taxon>
        <taxon>Thermoproteota</taxon>
        <taxon>Thermoprotei</taxon>
        <taxon>Sulfolobales</taxon>
        <taxon>Sulfolobaceae</taxon>
        <taxon>Saccharolobus</taxon>
    </lineage>
</organism>
<dbReference type="GO" id="GO:0005524">
    <property type="term" value="F:ATP binding"/>
    <property type="evidence" value="ECO:0007669"/>
    <property type="project" value="UniProtKB-KW"/>
</dbReference>
<dbReference type="InterPro" id="IPR027417">
    <property type="entry name" value="P-loop_NTPase"/>
</dbReference>
<dbReference type="EMBL" id="CP011056">
    <property type="protein sequence ID" value="AKA76841.1"/>
    <property type="molecule type" value="Genomic_DNA"/>
</dbReference>
<evidence type="ECO:0000313" key="25">
    <source>
        <dbReference type="Proteomes" id="UP000267993"/>
    </source>
</evidence>
<dbReference type="EMBL" id="CP033239">
    <property type="protein sequence ID" value="AZF79094.1"/>
    <property type="molecule type" value="Genomic_DNA"/>
</dbReference>
<keyword evidence="3 6" id="KW-0547">Nucleotide-binding</keyword>
<evidence type="ECO:0000313" key="13">
    <source>
        <dbReference type="EMBL" id="AZF71242.1"/>
    </source>
</evidence>
<dbReference type="EMBL" id="CP033237">
    <property type="protein sequence ID" value="AZF73862.1"/>
    <property type="molecule type" value="Genomic_DNA"/>
</dbReference>
<dbReference type="EMBL" id="CP033241">
    <property type="protein sequence ID" value="AZF84274.1"/>
    <property type="molecule type" value="Genomic_DNA"/>
</dbReference>
<dbReference type="OrthoDB" id="77269at2157"/>
<dbReference type="CDD" id="cd19509">
    <property type="entry name" value="RecA-like_VPS4-like"/>
    <property type="match status" value="1"/>
</dbReference>
<feature type="domain" description="AAA+ ATPase" evidence="7">
    <location>
        <begin position="133"/>
        <end position="274"/>
    </location>
</feature>
<reference evidence="25 26" key="4">
    <citation type="journal article" date="2018" name="Proc. Natl. Acad. Sci. U.S.A.">
        <title>Nonmutational mechanism of inheritance in the Archaeon Sulfolobus solfataricus.</title>
        <authorList>
            <person name="Payne S."/>
            <person name="McCarthy S."/>
            <person name="Johnson T."/>
            <person name="North E."/>
            <person name="Blum P."/>
        </authorList>
    </citation>
    <scope>NUCLEOTIDE SEQUENCE [LARGE SCALE GENOMIC DNA]</scope>
    <source>
        <strain evidence="13 25">SARC-H</strain>
        <strain evidence="14 29">SARC-I</strain>
        <strain evidence="16 30">SARC-N</strain>
        <strain evidence="17 31">SARC-O</strain>
        <strain evidence="18 26">SUL120</strain>
        <strain evidence="12 27">SULG</strain>
        <strain evidence="15 28">SULM</strain>
    </source>
</reference>
<dbReference type="Proteomes" id="UP000273443">
    <property type="component" value="Chromosome"/>
</dbReference>
<dbReference type="InterPro" id="IPR007330">
    <property type="entry name" value="MIT_dom"/>
</dbReference>
<dbReference type="RefSeq" id="WP_009992337.1">
    <property type="nucleotide sequence ID" value="NZ_CP011055.2"/>
</dbReference>
<dbReference type="PANTHER" id="PTHR23074:SF83">
    <property type="entry name" value="VACUOLAR PROTEIN SORTING-ASSOCIATED PROTEIN 4A"/>
    <property type="match status" value="1"/>
</dbReference>
<dbReference type="EMBL" id="CP050869">
    <property type="protein sequence ID" value="QPG51093.1"/>
    <property type="molecule type" value="Genomic_DNA"/>
</dbReference>
<dbReference type="GeneID" id="1455158"/>
<dbReference type="PANTHER" id="PTHR23074">
    <property type="entry name" value="AAA DOMAIN-CONTAINING"/>
    <property type="match status" value="1"/>
</dbReference>
<dbReference type="Pfam" id="PF17862">
    <property type="entry name" value="AAA_lid_3"/>
    <property type="match status" value="1"/>
</dbReference>
<evidence type="ECO:0000313" key="16">
    <source>
        <dbReference type="EMBL" id="AZF79094.1"/>
    </source>
</evidence>
<dbReference type="EMBL" id="CP033240">
    <property type="protein sequence ID" value="AZF81698.1"/>
    <property type="molecule type" value="Genomic_DNA"/>
</dbReference>
<evidence type="ECO:0000313" key="21">
    <source>
        <dbReference type="Proteomes" id="UP000033057"/>
    </source>
</evidence>
<dbReference type="InterPro" id="IPR003960">
    <property type="entry name" value="ATPase_AAA_CS"/>
</dbReference>
<dbReference type="Proteomes" id="UP000033057">
    <property type="component" value="Chromosome"/>
</dbReference>
<evidence type="ECO:0000313" key="27">
    <source>
        <dbReference type="Proteomes" id="UP000273194"/>
    </source>
</evidence>
<evidence type="ECO:0000313" key="31">
    <source>
        <dbReference type="Proteomes" id="UP000282269"/>
    </source>
</evidence>
<dbReference type="InterPro" id="IPR054951">
    <property type="entry name" value="cell_div_CdvC"/>
</dbReference>
<proteinExistence type="inferred from homology"/>
<dbReference type="FunFam" id="3.40.50.300:FF:001054">
    <property type="entry name" value="ATPase, AAA family, putative"/>
    <property type="match status" value="1"/>
</dbReference>
<dbReference type="GO" id="GO:0005737">
    <property type="term" value="C:cytoplasm"/>
    <property type="evidence" value="ECO:0007669"/>
    <property type="project" value="UniProtKB-SubCell"/>
</dbReference>
<dbReference type="PATRIC" id="fig|2287.6.peg.1974"/>
<keyword evidence="2" id="KW-0963">Cytoplasm</keyword>
<feature type="domain" description="MIT" evidence="8">
    <location>
        <begin position="4"/>
        <end position="81"/>
    </location>
</feature>
<dbReference type="Proteomes" id="UP000278715">
    <property type="component" value="Chromosome"/>
</dbReference>
<name>A0A0E3MGN1_SACSO</name>
<reference evidence="20" key="2">
    <citation type="submission" date="2016-04" db="EMBL/GenBank/DDBJ databases">
        <authorList>
            <person name="Evans L.H."/>
            <person name="Alamgir A."/>
            <person name="Owens N."/>
            <person name="Weber N.D."/>
            <person name="Virtaneva K."/>
            <person name="Barbian K."/>
            <person name="Babar A."/>
            <person name="Rosenke K."/>
        </authorList>
    </citation>
    <scope>NUCLEOTIDE SEQUENCE</scope>
    <source>
        <strain evidence="20">P1</strain>
    </source>
</reference>
<evidence type="ECO:0000313" key="26">
    <source>
        <dbReference type="Proteomes" id="UP000269431"/>
    </source>
</evidence>
<evidence type="ECO:0000313" key="17">
    <source>
        <dbReference type="EMBL" id="AZF81698.1"/>
    </source>
</evidence>
<dbReference type="Gene3D" id="1.20.58.80">
    <property type="entry name" value="Phosphotransferase system, lactose/cellobiose-type IIA subunit"/>
    <property type="match status" value="1"/>
</dbReference>